<dbReference type="AlphaFoldDB" id="A0A4P9WMN6"/>
<dbReference type="InterPro" id="IPR046408">
    <property type="entry name" value="CIAPIN1"/>
</dbReference>
<comment type="caution">
    <text evidence="10">Lacks conserved residue(s) required for the propagation of feature annotation.</text>
</comment>
<feature type="binding site" evidence="10">
    <location>
        <position position="265"/>
    </location>
    <ligand>
        <name>[2Fe-2S] cluster</name>
        <dbReference type="ChEBI" id="CHEBI:190135"/>
    </ligand>
</feature>
<comment type="subcellular location">
    <subcellularLocation>
        <location evidence="10">Cytoplasm</location>
    </subcellularLocation>
    <subcellularLocation>
        <location evidence="10">Mitochondrion intermembrane space</location>
    </subcellularLocation>
</comment>
<accession>A0A4P9WMN6</accession>
<keyword evidence="5 10" id="KW-0001">2Fe-2S</keyword>
<dbReference type="Pfam" id="PF05093">
    <property type="entry name" value="CIAPIN1"/>
    <property type="match status" value="1"/>
</dbReference>
<comment type="domain">
    <text evidence="10">The N-terminal domain has structural similarity with S-adenosyl-L-methionine-dependent methyltransferases, but does not bind S-adenosyl-L-methionine. It is required for correct assembly of the 2 Fe-S clusters.</text>
</comment>
<keyword evidence="14" id="KW-1185">Reference proteome</keyword>
<dbReference type="GO" id="GO:0016226">
    <property type="term" value="P:iron-sulfur cluster assembly"/>
    <property type="evidence" value="ECO:0007669"/>
    <property type="project" value="UniProtKB-UniRule"/>
</dbReference>
<dbReference type="GO" id="GO:0051537">
    <property type="term" value="F:2 iron, 2 sulfur cluster binding"/>
    <property type="evidence" value="ECO:0007669"/>
    <property type="project" value="UniProtKB-UniRule"/>
</dbReference>
<evidence type="ECO:0000256" key="3">
    <source>
        <dbReference type="ARBA" id="ARBA00022485"/>
    </source>
</evidence>
<dbReference type="OrthoDB" id="311633at2759"/>
<feature type="binding site" evidence="10">
    <location>
        <position position="251"/>
    </location>
    <ligand>
        <name>[2Fe-2S] cluster</name>
        <dbReference type="ChEBI" id="CHEBI:190135"/>
    </ligand>
</feature>
<keyword evidence="9 10" id="KW-0496">Mitochondrion</keyword>
<proteinExistence type="inferred from homology"/>
<dbReference type="Pfam" id="PF20922">
    <property type="entry name" value="Anamorsin_N"/>
    <property type="match status" value="1"/>
</dbReference>
<feature type="binding site" evidence="10">
    <location>
        <position position="302"/>
    </location>
    <ligand>
        <name>[4Fe-4S] cluster</name>
        <dbReference type="ChEBI" id="CHEBI:49883"/>
    </ligand>
</feature>
<keyword evidence="7 10" id="KW-0408">Iron</keyword>
<feature type="binding site" evidence="10">
    <location>
        <position position="263"/>
    </location>
    <ligand>
        <name>[2Fe-2S] cluster</name>
        <dbReference type="ChEBI" id="CHEBI:190135"/>
    </ligand>
</feature>
<feature type="binding site" evidence="10">
    <location>
        <position position="260"/>
    </location>
    <ligand>
        <name>[2Fe-2S] cluster</name>
        <dbReference type="ChEBI" id="CHEBI:190135"/>
    </ligand>
</feature>
<dbReference type="InterPro" id="IPR029063">
    <property type="entry name" value="SAM-dependent_MTases_sf"/>
</dbReference>
<feature type="binding site" evidence="10">
    <location>
        <position position="316"/>
    </location>
    <ligand>
        <name>[4Fe-4S] cluster</name>
        <dbReference type="ChEBI" id="CHEBI:49883"/>
    </ligand>
</feature>
<dbReference type="GO" id="GO:0005758">
    <property type="term" value="C:mitochondrial intermembrane space"/>
    <property type="evidence" value="ECO:0007669"/>
    <property type="project" value="UniProtKB-SubCell"/>
</dbReference>
<evidence type="ECO:0000256" key="8">
    <source>
        <dbReference type="ARBA" id="ARBA00023014"/>
    </source>
</evidence>
<evidence type="ECO:0000313" key="14">
    <source>
        <dbReference type="Proteomes" id="UP000269721"/>
    </source>
</evidence>
<evidence type="ECO:0000259" key="12">
    <source>
        <dbReference type="Pfam" id="PF20922"/>
    </source>
</evidence>
<keyword evidence="8 10" id="KW-0411">Iron-sulfur</keyword>
<comment type="cofactor">
    <cofactor evidence="10">
        <name>[2Fe-2S] cluster</name>
        <dbReference type="ChEBI" id="CHEBI:190135"/>
    </cofactor>
</comment>
<keyword evidence="6 10" id="KW-0479">Metal-binding</keyword>
<evidence type="ECO:0000313" key="13">
    <source>
        <dbReference type="EMBL" id="RKO93495.1"/>
    </source>
</evidence>
<dbReference type="EMBL" id="KZ994220">
    <property type="protein sequence ID" value="RKO93495.1"/>
    <property type="molecule type" value="Genomic_DNA"/>
</dbReference>
<organism evidence="13 14">
    <name type="scientific">Blyttiomyces helicus</name>
    <dbReference type="NCBI Taxonomy" id="388810"/>
    <lineage>
        <taxon>Eukaryota</taxon>
        <taxon>Fungi</taxon>
        <taxon>Fungi incertae sedis</taxon>
        <taxon>Chytridiomycota</taxon>
        <taxon>Chytridiomycota incertae sedis</taxon>
        <taxon>Chytridiomycetes</taxon>
        <taxon>Chytridiomycetes incertae sedis</taxon>
        <taxon>Blyttiomyces</taxon>
    </lineage>
</organism>
<evidence type="ECO:0000256" key="1">
    <source>
        <dbReference type="ARBA" id="ARBA00001966"/>
    </source>
</evidence>
<feature type="short sequence motif" description="Cx2C motif 1" evidence="10">
    <location>
        <begin position="302"/>
        <end position="305"/>
    </location>
</feature>
<dbReference type="Gene3D" id="3.40.50.150">
    <property type="entry name" value="Vaccinia Virus protein VP39"/>
    <property type="match status" value="1"/>
</dbReference>
<dbReference type="PANTHER" id="PTHR13273">
    <property type="entry name" value="ANAMORSIN"/>
    <property type="match status" value="1"/>
</dbReference>
<evidence type="ECO:0000256" key="9">
    <source>
        <dbReference type="ARBA" id="ARBA00023128"/>
    </source>
</evidence>
<evidence type="ECO:0000256" key="10">
    <source>
        <dbReference type="HAMAP-Rule" id="MF_03115"/>
    </source>
</evidence>
<dbReference type="GO" id="GO:0009055">
    <property type="term" value="F:electron transfer activity"/>
    <property type="evidence" value="ECO:0007669"/>
    <property type="project" value="UniProtKB-UniRule"/>
</dbReference>
<feature type="region of interest" description="Fe-S binding site B" evidence="10">
    <location>
        <begin position="302"/>
        <end position="316"/>
    </location>
</feature>
<dbReference type="Proteomes" id="UP000269721">
    <property type="component" value="Unassembled WGS sequence"/>
</dbReference>
<keyword evidence="3 10" id="KW-0004">4Fe-4S</keyword>
<dbReference type="PANTHER" id="PTHR13273:SF14">
    <property type="entry name" value="ANAMORSIN"/>
    <property type="match status" value="1"/>
</dbReference>
<feature type="domain" description="Anamorsin C-terminal" evidence="11">
    <location>
        <begin position="250"/>
        <end position="331"/>
    </location>
</feature>
<evidence type="ECO:0000256" key="6">
    <source>
        <dbReference type="ARBA" id="ARBA00022723"/>
    </source>
</evidence>
<comment type="cofactor">
    <cofactor evidence="1 10">
        <name>[4Fe-4S] cluster</name>
        <dbReference type="ChEBI" id="CHEBI:49883"/>
    </cofactor>
</comment>
<name>A0A4P9WMN6_9FUNG</name>
<comment type="similarity">
    <text evidence="2 10">Belongs to the anamorsin family.</text>
</comment>
<dbReference type="GO" id="GO:0046872">
    <property type="term" value="F:metal ion binding"/>
    <property type="evidence" value="ECO:0007669"/>
    <property type="project" value="UniProtKB-KW"/>
</dbReference>
<feature type="domain" description="Anamorsin N-terminal" evidence="12">
    <location>
        <begin position="9"/>
        <end position="190"/>
    </location>
</feature>
<dbReference type="HAMAP" id="MF_03115">
    <property type="entry name" value="Anamorsin"/>
    <property type="match status" value="1"/>
</dbReference>
<feature type="binding site" evidence="10">
    <location>
        <position position="313"/>
    </location>
    <ligand>
        <name>[4Fe-4S] cluster</name>
        <dbReference type="ChEBI" id="CHEBI:49883"/>
    </ligand>
</feature>
<feature type="binding site" evidence="10">
    <location>
        <position position="305"/>
    </location>
    <ligand>
        <name>[4Fe-4S] cluster</name>
        <dbReference type="ChEBI" id="CHEBI:49883"/>
    </ligand>
</feature>
<dbReference type="GO" id="GO:0051539">
    <property type="term" value="F:4 iron, 4 sulfur cluster binding"/>
    <property type="evidence" value="ECO:0007669"/>
    <property type="project" value="UniProtKB-KW"/>
</dbReference>
<protein>
    <submittedName>
        <fullName evidence="13">Cytokine-induced anti-apoptosis inhibitor 1, Fe-S biogenesis-domain-containing protein</fullName>
    </submittedName>
</protein>
<sequence>MTVSKAASGQKVLLVGNAAAAAADLQTAQQELAGMVGSAGSVGFEMLDRIPHITVPASAYNSIVSGTVPPSAFLHADLVLAQFARALQPNGVLHLIEPVLVDSAAIATIPSSAPRGPTRTARSLASALRLAGFVDVVVGTPQDVDVSELAGLAVECWGVEGDVARVVGELAGKVQRVEVSARKPAYEVGAAAALPFGRKKAAAVAAAPVVVKSKASVWTVSANDEDEDEDLIDEDELIDEMDLVKPVLEECGVPGKKKACKNCSCGLAELEAAEAEAAPAAPVKMEEVVVVVPKKKPIVSSCGNCYLGDAFRCGSCPYIGMPAFKPGEKVVLAGNLLKDDVEMV</sequence>
<comment type="domain">
    <text evidence="10">The twin Cx2C motifs are involved in the recognition by the mitochondrial MIA40-ERV1 disulfide relay system. The formation of 2 disulfide bonds in the Cx2C motifs through dithiol/disulfide exchange reactions effectively traps the protein in the mitochondrial intermembrane space.</text>
</comment>
<evidence type="ECO:0000256" key="4">
    <source>
        <dbReference type="ARBA" id="ARBA00022490"/>
    </source>
</evidence>
<evidence type="ECO:0000256" key="5">
    <source>
        <dbReference type="ARBA" id="ARBA00022714"/>
    </source>
</evidence>
<keyword evidence="4 10" id="KW-0963">Cytoplasm</keyword>
<reference evidence="14" key="1">
    <citation type="journal article" date="2018" name="Nat. Microbiol.">
        <title>Leveraging single-cell genomics to expand the fungal tree of life.</title>
        <authorList>
            <person name="Ahrendt S.R."/>
            <person name="Quandt C.A."/>
            <person name="Ciobanu D."/>
            <person name="Clum A."/>
            <person name="Salamov A."/>
            <person name="Andreopoulos B."/>
            <person name="Cheng J.F."/>
            <person name="Woyke T."/>
            <person name="Pelin A."/>
            <person name="Henrissat B."/>
            <person name="Reynolds N.K."/>
            <person name="Benny G.L."/>
            <person name="Smith M.E."/>
            <person name="James T.Y."/>
            <person name="Grigoriev I.V."/>
        </authorList>
    </citation>
    <scope>NUCLEOTIDE SEQUENCE [LARGE SCALE GENOMIC DNA]</scope>
</reference>
<dbReference type="SUPFAM" id="SSF53335">
    <property type="entry name" value="S-adenosyl-L-methionine-dependent methyltransferases"/>
    <property type="match status" value="1"/>
</dbReference>
<dbReference type="InterPro" id="IPR049011">
    <property type="entry name" value="Anamorsin_N_metazoan"/>
</dbReference>
<dbReference type="InterPro" id="IPR007785">
    <property type="entry name" value="Anamorsin"/>
</dbReference>
<gene>
    <name evidence="13" type="ORF">BDK51DRAFT_18919</name>
</gene>
<comment type="domain">
    <text evidence="10">The C-terminal domain binds 2 Fe-S clusters but is otherwise mostly in an intrinsically disordered conformation.</text>
</comment>
<evidence type="ECO:0000256" key="7">
    <source>
        <dbReference type="ARBA" id="ARBA00023004"/>
    </source>
</evidence>
<evidence type="ECO:0000259" key="11">
    <source>
        <dbReference type="Pfam" id="PF05093"/>
    </source>
</evidence>
<feature type="short sequence motif" description="Cx2C motif 2" evidence="10">
    <location>
        <begin position="313"/>
        <end position="316"/>
    </location>
</feature>
<evidence type="ECO:0000256" key="2">
    <source>
        <dbReference type="ARBA" id="ARBA00008169"/>
    </source>
</evidence>